<evidence type="ECO:0000313" key="3">
    <source>
        <dbReference type="Proteomes" id="UP001274830"/>
    </source>
</evidence>
<name>A0AAE0TPC2_9PEZI</name>
<comment type="caution">
    <text evidence="2">The sequence shown here is derived from an EMBL/GenBank/DDBJ whole genome shotgun (WGS) entry which is preliminary data.</text>
</comment>
<gene>
    <name evidence="2" type="ORF">LTR78_010666</name>
</gene>
<dbReference type="EMBL" id="JAUTXT010000084">
    <property type="protein sequence ID" value="KAK3669446.1"/>
    <property type="molecule type" value="Genomic_DNA"/>
</dbReference>
<evidence type="ECO:0000313" key="2">
    <source>
        <dbReference type="EMBL" id="KAK3669446.1"/>
    </source>
</evidence>
<feature type="signal peptide" evidence="1">
    <location>
        <begin position="1"/>
        <end position="20"/>
    </location>
</feature>
<proteinExistence type="predicted"/>
<evidence type="ECO:0000256" key="1">
    <source>
        <dbReference type="SAM" id="SignalP"/>
    </source>
</evidence>
<reference evidence="2" key="1">
    <citation type="submission" date="2023-07" db="EMBL/GenBank/DDBJ databases">
        <title>Black Yeasts Isolated from many extreme environments.</title>
        <authorList>
            <person name="Coleine C."/>
            <person name="Stajich J.E."/>
            <person name="Selbmann L."/>
        </authorList>
    </citation>
    <scope>NUCLEOTIDE SEQUENCE</scope>
    <source>
        <strain evidence="2">CCFEE 5485</strain>
    </source>
</reference>
<accession>A0AAE0TPC2</accession>
<feature type="chain" id="PRO_5042128160" evidence="1">
    <location>
        <begin position="21"/>
        <end position="349"/>
    </location>
</feature>
<sequence>MSGLSTKVIVALNLLYIASAAPSAQSVNSGLQNLAAQRPIRYTPVTLHRTGAVVVLDTPQTQSQAASSCSAIGESLWTPPSDLSANDFLAYLTYQPGVETRDQWHHPNPPYGPGNHGTWQIGLWQHYQLYFIAGQAGKGGYQAISPKSKTSSVDCNSKLPALCTQSAALSGINITDTSAKFQTSVPSGNAVYTGYRDKLWFRFLGIQYGSYPERFTYSPPVDHSGVGVTLLESADRLQPFADASFDVRPNALPIPPTFRPLNLSGERGDAKSTAWRRGKRWESMAAASHHHASRLKIPLLKFTLIRGGIARPCGRTASSERACMAGDNERILCSGQAKVKKAAKRSPVV</sequence>
<keyword evidence="3" id="KW-1185">Reference proteome</keyword>
<dbReference type="AlphaFoldDB" id="A0AAE0TPC2"/>
<dbReference type="Proteomes" id="UP001274830">
    <property type="component" value="Unassembled WGS sequence"/>
</dbReference>
<keyword evidence="1" id="KW-0732">Signal</keyword>
<protein>
    <submittedName>
        <fullName evidence="2">Uncharacterized protein</fullName>
    </submittedName>
</protein>
<organism evidence="2 3">
    <name type="scientific">Recurvomyces mirabilis</name>
    <dbReference type="NCBI Taxonomy" id="574656"/>
    <lineage>
        <taxon>Eukaryota</taxon>
        <taxon>Fungi</taxon>
        <taxon>Dikarya</taxon>
        <taxon>Ascomycota</taxon>
        <taxon>Pezizomycotina</taxon>
        <taxon>Dothideomycetes</taxon>
        <taxon>Dothideomycetidae</taxon>
        <taxon>Mycosphaerellales</taxon>
        <taxon>Teratosphaeriaceae</taxon>
        <taxon>Recurvomyces</taxon>
    </lineage>
</organism>